<evidence type="ECO:0000313" key="4">
    <source>
        <dbReference type="Proteomes" id="UP000006055"/>
    </source>
</evidence>
<dbReference type="OrthoDB" id="9815497at2"/>
<keyword evidence="4" id="KW-1185">Reference proteome</keyword>
<reference evidence="4" key="1">
    <citation type="submission" date="2012-06" db="EMBL/GenBank/DDBJ databases">
        <title>Complete sequence of chromosome of Desulfomonile tiedjei DSM 6799.</title>
        <authorList>
            <person name="Lucas S."/>
            <person name="Copeland A."/>
            <person name="Lapidus A."/>
            <person name="Glavina del Rio T."/>
            <person name="Dalin E."/>
            <person name="Tice H."/>
            <person name="Bruce D."/>
            <person name="Goodwin L."/>
            <person name="Pitluck S."/>
            <person name="Peters L."/>
            <person name="Ovchinnikova G."/>
            <person name="Zeytun A."/>
            <person name="Lu M."/>
            <person name="Kyrpides N."/>
            <person name="Mavromatis K."/>
            <person name="Ivanova N."/>
            <person name="Brettin T."/>
            <person name="Detter J.C."/>
            <person name="Han C."/>
            <person name="Larimer F."/>
            <person name="Land M."/>
            <person name="Hauser L."/>
            <person name="Markowitz V."/>
            <person name="Cheng J.-F."/>
            <person name="Hugenholtz P."/>
            <person name="Woyke T."/>
            <person name="Wu D."/>
            <person name="Spring S."/>
            <person name="Schroeder M."/>
            <person name="Brambilla E."/>
            <person name="Klenk H.-P."/>
            <person name="Eisen J.A."/>
        </authorList>
    </citation>
    <scope>NUCLEOTIDE SEQUENCE [LARGE SCALE GENOMIC DNA]</scope>
    <source>
        <strain evidence="4">ATCC 49306 / DSM 6799 / DCB-1</strain>
    </source>
</reference>
<gene>
    <name evidence="3" type="ordered locus">Desti_1678</name>
</gene>
<proteinExistence type="predicted"/>
<dbReference type="SUPFAM" id="SSF51735">
    <property type="entry name" value="NAD(P)-binding Rossmann-fold domains"/>
    <property type="match status" value="1"/>
</dbReference>
<dbReference type="HOGENOM" id="CLU_041115_1_1_7"/>
<dbReference type="EMBL" id="CP003360">
    <property type="protein sequence ID" value="AFM24389.1"/>
    <property type="molecule type" value="Genomic_DNA"/>
</dbReference>
<dbReference type="Proteomes" id="UP000006055">
    <property type="component" value="Chromosome"/>
</dbReference>
<evidence type="ECO:0000259" key="2">
    <source>
        <dbReference type="Pfam" id="PF13478"/>
    </source>
</evidence>
<dbReference type="STRING" id="706587.Desti_1678"/>
<dbReference type="PANTHER" id="PTHR30388">
    <property type="entry name" value="ALDEHYDE OXIDOREDUCTASE MOLYBDENUM COFACTOR ASSEMBLY PROTEIN"/>
    <property type="match status" value="1"/>
</dbReference>
<sequence>MTAIWKAAAEQFEQVQDFVVATILGVRGSSPRHVGTRFLVKKDGGTVGTIGGGLFESQVQEFALHALNTGTSHRAHFSFQGKDAQSVDMICGGEADVLIEFISADDIKKQEIFRKVLEIKKERASGYFFTTLQTNPGSTGGAINHLLLDGAGKKWGGFSGEESALEAMPAQRLLKPAQLLDVSDLSSPVFLEWLHPTGTVYIFGAGHVGICVAHLAAYVDFKVVVLDDRSEFACIEKCPDADEIIVLDDYESALSKLQINEDCYLVIVTRGHAHDKTVLAQCLNTPAAYIGMIGSRRKTQLIFELLMKQGFSRESIERVHAPIGLPIGGETPQEIAVSIIAQMIQIRNKKDSPLTTKSVCMG</sequence>
<dbReference type="InterPro" id="IPR027051">
    <property type="entry name" value="XdhC_Rossmann_dom"/>
</dbReference>
<name>I4C498_DESTA</name>
<dbReference type="RefSeq" id="WP_014809537.1">
    <property type="nucleotide sequence ID" value="NC_018025.1"/>
</dbReference>
<dbReference type="NCBIfam" id="NF045664">
    <property type="entry name" value="XdhC_rel_AOR"/>
    <property type="match status" value="1"/>
</dbReference>
<dbReference type="AlphaFoldDB" id="I4C498"/>
<dbReference type="PANTHER" id="PTHR30388:SF6">
    <property type="entry name" value="XANTHINE DEHYDROGENASE SUBUNIT A-RELATED"/>
    <property type="match status" value="1"/>
</dbReference>
<dbReference type="InterPro" id="IPR052698">
    <property type="entry name" value="MoCofactor_Util/Proc"/>
</dbReference>
<dbReference type="Pfam" id="PF13478">
    <property type="entry name" value="XdhC_C"/>
    <property type="match status" value="1"/>
</dbReference>
<accession>I4C498</accession>
<evidence type="ECO:0000313" key="3">
    <source>
        <dbReference type="EMBL" id="AFM24389.1"/>
    </source>
</evidence>
<feature type="domain" description="XdhC- CoxI" evidence="1">
    <location>
        <begin position="14"/>
        <end position="77"/>
    </location>
</feature>
<feature type="domain" description="XdhC Rossmann" evidence="2">
    <location>
        <begin position="200"/>
        <end position="343"/>
    </location>
</feature>
<dbReference type="eggNOG" id="COG1975">
    <property type="taxonomic scope" value="Bacteria"/>
</dbReference>
<dbReference type="KEGG" id="dti:Desti_1678"/>
<dbReference type="InterPro" id="IPR003777">
    <property type="entry name" value="XdhC_CoxI"/>
</dbReference>
<organism evidence="3 4">
    <name type="scientific">Desulfomonile tiedjei (strain ATCC 49306 / DSM 6799 / DCB-1)</name>
    <dbReference type="NCBI Taxonomy" id="706587"/>
    <lineage>
        <taxon>Bacteria</taxon>
        <taxon>Pseudomonadati</taxon>
        <taxon>Thermodesulfobacteriota</taxon>
        <taxon>Desulfomonilia</taxon>
        <taxon>Desulfomonilales</taxon>
        <taxon>Desulfomonilaceae</taxon>
        <taxon>Desulfomonile</taxon>
    </lineage>
</organism>
<dbReference type="PATRIC" id="fig|706587.4.peg.1916"/>
<evidence type="ECO:0000259" key="1">
    <source>
        <dbReference type="Pfam" id="PF02625"/>
    </source>
</evidence>
<dbReference type="Gene3D" id="3.40.50.720">
    <property type="entry name" value="NAD(P)-binding Rossmann-like Domain"/>
    <property type="match status" value="1"/>
</dbReference>
<dbReference type="Pfam" id="PF02625">
    <property type="entry name" value="XdhC_CoxI"/>
    <property type="match status" value="1"/>
</dbReference>
<dbReference type="InterPro" id="IPR036291">
    <property type="entry name" value="NAD(P)-bd_dom_sf"/>
</dbReference>
<protein>
    <submittedName>
        <fullName evidence="3">Xanthine and CO dehydrogenases maturation factor, XdhC/CoxF family</fullName>
    </submittedName>
</protein>